<dbReference type="OrthoDB" id="9798835at2"/>
<evidence type="ECO:0000256" key="2">
    <source>
        <dbReference type="ARBA" id="ARBA00023125"/>
    </source>
</evidence>
<accession>A0A4P6JZE4</accession>
<dbReference type="Proteomes" id="UP000290365">
    <property type="component" value="Chromosome"/>
</dbReference>
<evidence type="ECO:0000259" key="4">
    <source>
        <dbReference type="PROSITE" id="PS50987"/>
    </source>
</evidence>
<dbReference type="NCBIfam" id="NF033788">
    <property type="entry name" value="HTH_metalloreg"/>
    <property type="match status" value="1"/>
</dbReference>
<dbReference type="InterPro" id="IPR036388">
    <property type="entry name" value="WH-like_DNA-bd_sf"/>
</dbReference>
<dbReference type="GO" id="GO:0003700">
    <property type="term" value="F:DNA-binding transcription factor activity"/>
    <property type="evidence" value="ECO:0007669"/>
    <property type="project" value="InterPro"/>
</dbReference>
<keyword evidence="3" id="KW-0804">Transcription</keyword>
<protein>
    <submittedName>
        <fullName evidence="5">ArsR family transcriptional regulator</fullName>
    </submittedName>
</protein>
<dbReference type="GO" id="GO:0003677">
    <property type="term" value="F:DNA binding"/>
    <property type="evidence" value="ECO:0007669"/>
    <property type="project" value="UniProtKB-KW"/>
</dbReference>
<evidence type="ECO:0000256" key="3">
    <source>
        <dbReference type="ARBA" id="ARBA00023163"/>
    </source>
</evidence>
<dbReference type="Pfam" id="PF01022">
    <property type="entry name" value="HTH_5"/>
    <property type="match status" value="1"/>
</dbReference>
<dbReference type="InterPro" id="IPR011991">
    <property type="entry name" value="ArsR-like_HTH"/>
</dbReference>
<sequence length="153" mass="17404">MHIHMQVQLRASLLAALRGKESPGSPLEAFKGDTSFFHMNEWRELKHMTKALADVARLTIVYHLARQESEVTVTALTDLLRISQPLVSWHLRKLRRAGLIETRRAGRQVYCSLNLQRFHECVQHLEMLVDPAVSLETPPVGTALMEPDTVVED</sequence>
<evidence type="ECO:0000313" key="6">
    <source>
        <dbReference type="Proteomes" id="UP000290365"/>
    </source>
</evidence>
<gene>
    <name evidence="5" type="ORF">EPA93_32685</name>
</gene>
<dbReference type="CDD" id="cd00090">
    <property type="entry name" value="HTH_ARSR"/>
    <property type="match status" value="1"/>
</dbReference>
<dbReference type="EMBL" id="CP035758">
    <property type="protein sequence ID" value="QBD80476.1"/>
    <property type="molecule type" value="Genomic_DNA"/>
</dbReference>
<dbReference type="AlphaFoldDB" id="A0A4P6JZE4"/>
<dbReference type="KEGG" id="kbs:EPA93_32685"/>
<dbReference type="PRINTS" id="PR00778">
    <property type="entry name" value="HTHARSR"/>
</dbReference>
<dbReference type="SUPFAM" id="SSF46785">
    <property type="entry name" value="Winged helix' DNA-binding domain"/>
    <property type="match status" value="1"/>
</dbReference>
<reference evidence="5 6" key="1">
    <citation type="submission" date="2019-01" db="EMBL/GenBank/DDBJ databases">
        <title>Ktedonosporobacter rubrisoli SCAWS-G2.</title>
        <authorList>
            <person name="Huang Y."/>
            <person name="Yan B."/>
        </authorList>
    </citation>
    <scope>NUCLEOTIDE SEQUENCE [LARGE SCALE GENOMIC DNA]</scope>
    <source>
        <strain evidence="5 6">SCAWS-G2</strain>
    </source>
</reference>
<feature type="domain" description="HTH arsR-type" evidence="4">
    <location>
        <begin position="37"/>
        <end position="140"/>
    </location>
</feature>
<dbReference type="PANTHER" id="PTHR33154">
    <property type="entry name" value="TRANSCRIPTIONAL REGULATOR, ARSR FAMILY"/>
    <property type="match status" value="1"/>
</dbReference>
<keyword evidence="2" id="KW-0238">DNA-binding</keyword>
<dbReference type="InterPro" id="IPR001845">
    <property type="entry name" value="HTH_ArsR_DNA-bd_dom"/>
</dbReference>
<dbReference type="InterPro" id="IPR051081">
    <property type="entry name" value="HTH_MetalResp_TranReg"/>
</dbReference>
<dbReference type="PANTHER" id="PTHR33154:SF18">
    <property type="entry name" value="ARSENICAL RESISTANCE OPERON REPRESSOR"/>
    <property type="match status" value="1"/>
</dbReference>
<dbReference type="InterPro" id="IPR036390">
    <property type="entry name" value="WH_DNA-bd_sf"/>
</dbReference>
<organism evidence="5 6">
    <name type="scientific">Ktedonosporobacter rubrisoli</name>
    <dbReference type="NCBI Taxonomy" id="2509675"/>
    <lineage>
        <taxon>Bacteria</taxon>
        <taxon>Bacillati</taxon>
        <taxon>Chloroflexota</taxon>
        <taxon>Ktedonobacteria</taxon>
        <taxon>Ktedonobacterales</taxon>
        <taxon>Ktedonosporobacteraceae</taxon>
        <taxon>Ktedonosporobacter</taxon>
    </lineage>
</organism>
<evidence type="ECO:0000313" key="5">
    <source>
        <dbReference type="EMBL" id="QBD80476.1"/>
    </source>
</evidence>
<dbReference type="Gene3D" id="1.10.10.10">
    <property type="entry name" value="Winged helix-like DNA-binding domain superfamily/Winged helix DNA-binding domain"/>
    <property type="match status" value="1"/>
</dbReference>
<evidence type="ECO:0000256" key="1">
    <source>
        <dbReference type="ARBA" id="ARBA00023015"/>
    </source>
</evidence>
<name>A0A4P6JZE4_KTERU</name>
<keyword evidence="6" id="KW-1185">Reference proteome</keyword>
<keyword evidence="1" id="KW-0805">Transcription regulation</keyword>
<dbReference type="SMART" id="SM00418">
    <property type="entry name" value="HTH_ARSR"/>
    <property type="match status" value="1"/>
</dbReference>
<proteinExistence type="predicted"/>
<dbReference type="PROSITE" id="PS50987">
    <property type="entry name" value="HTH_ARSR_2"/>
    <property type="match status" value="1"/>
</dbReference>